<organism evidence="1 2">
    <name type="scientific">Solanum pinnatisectum</name>
    <name type="common">tansyleaf nightshade</name>
    <dbReference type="NCBI Taxonomy" id="50273"/>
    <lineage>
        <taxon>Eukaryota</taxon>
        <taxon>Viridiplantae</taxon>
        <taxon>Streptophyta</taxon>
        <taxon>Embryophyta</taxon>
        <taxon>Tracheophyta</taxon>
        <taxon>Spermatophyta</taxon>
        <taxon>Magnoliopsida</taxon>
        <taxon>eudicotyledons</taxon>
        <taxon>Gunneridae</taxon>
        <taxon>Pentapetalae</taxon>
        <taxon>asterids</taxon>
        <taxon>lamiids</taxon>
        <taxon>Solanales</taxon>
        <taxon>Solanaceae</taxon>
        <taxon>Solanoideae</taxon>
        <taxon>Solaneae</taxon>
        <taxon>Solanum</taxon>
    </lineage>
</organism>
<protein>
    <submittedName>
        <fullName evidence="1">Uncharacterized protein</fullName>
    </submittedName>
</protein>
<proteinExistence type="predicted"/>
<dbReference type="Proteomes" id="UP001311915">
    <property type="component" value="Unassembled WGS sequence"/>
</dbReference>
<dbReference type="Pfam" id="PF00022">
    <property type="entry name" value="Actin"/>
    <property type="match status" value="1"/>
</dbReference>
<name>A0AAV9K872_9SOLN</name>
<reference evidence="1 2" key="1">
    <citation type="submission" date="2023-10" db="EMBL/GenBank/DDBJ databases">
        <title>Genome-Wide Identification Analysis in wild type Solanum Pinnatisectum Reveals Some Genes Defensing Phytophthora Infestans.</title>
        <authorList>
            <person name="Sun C."/>
        </authorList>
    </citation>
    <scope>NUCLEOTIDE SEQUENCE [LARGE SCALE GENOMIC DNA]</scope>
    <source>
        <strain evidence="1">LQN</strain>
        <tissue evidence="1">Leaf</tissue>
    </source>
</reference>
<accession>A0AAV9K872</accession>
<gene>
    <name evidence="1" type="ORF">R3W88_030402</name>
</gene>
<dbReference type="InterPro" id="IPR043129">
    <property type="entry name" value="ATPase_NBD"/>
</dbReference>
<comment type="caution">
    <text evidence="1">The sequence shown here is derived from an EMBL/GenBank/DDBJ whole genome shotgun (WGS) entry which is preliminary data.</text>
</comment>
<evidence type="ECO:0000313" key="1">
    <source>
        <dbReference type="EMBL" id="KAK4709477.1"/>
    </source>
</evidence>
<evidence type="ECO:0000313" key="2">
    <source>
        <dbReference type="Proteomes" id="UP001311915"/>
    </source>
</evidence>
<dbReference type="SUPFAM" id="SSF53067">
    <property type="entry name" value="Actin-like ATPase domain"/>
    <property type="match status" value="1"/>
</dbReference>
<dbReference type="AlphaFoldDB" id="A0AAV9K872"/>
<dbReference type="InterPro" id="IPR004000">
    <property type="entry name" value="Actin"/>
</dbReference>
<keyword evidence="2" id="KW-1185">Reference proteome</keyword>
<dbReference type="Gene3D" id="3.90.640.10">
    <property type="entry name" value="Actin, Chain A, domain 4"/>
    <property type="match status" value="1"/>
</dbReference>
<dbReference type="EMBL" id="JAWPEI010000012">
    <property type="protein sequence ID" value="KAK4709477.1"/>
    <property type="molecule type" value="Genomic_DNA"/>
</dbReference>
<sequence>MMLEYIGFLLRGGRANHHPPASNVSFDYELPDGQVTNFGAERLRCPEVLFQPTILPVR</sequence>